<dbReference type="PANTHER" id="PTHR43591">
    <property type="entry name" value="METHYLTRANSFERASE"/>
    <property type="match status" value="1"/>
</dbReference>
<sequence>MTSHHAEHHAERPADHRDPGHPHAHGHADHDTELDWSALLPLLEQSAELQAPLYREAGQWLAGLLPAGTVRRVLDVGSGPGVLSCLLAEVFPYAEVVAVDGTPELLAAAERRATAQGARVTTLHADLPGELPALGEADLLWAANSLHHLGDQRAALAGFAERLRPGGLLAIVEGGLPQRFLPRNPGIGRPGLEQRIEAVHAEWFARMRADLPDAKDEVDDWRALLADTGLVPSGSRTFLHDSPAPVTDAVRHQAVTQFTRYREAFGEALAADDLVALDRLLDPAEPLGLHRRTDLYWLAAHTVHTARKG</sequence>
<dbReference type="InterPro" id="IPR041698">
    <property type="entry name" value="Methyltransf_25"/>
</dbReference>
<keyword evidence="3" id="KW-0808">Transferase</keyword>
<dbReference type="Proteomes" id="UP001522868">
    <property type="component" value="Unassembled WGS sequence"/>
</dbReference>
<proteinExistence type="predicted"/>
<accession>A0ABT0IE38</accession>
<evidence type="ECO:0000259" key="2">
    <source>
        <dbReference type="Pfam" id="PF13649"/>
    </source>
</evidence>
<dbReference type="EMBL" id="JALPTH010000019">
    <property type="protein sequence ID" value="MCK8679589.1"/>
    <property type="molecule type" value="Genomic_DNA"/>
</dbReference>
<dbReference type="GO" id="GO:0008168">
    <property type="term" value="F:methyltransferase activity"/>
    <property type="evidence" value="ECO:0007669"/>
    <property type="project" value="UniProtKB-KW"/>
</dbReference>
<gene>
    <name evidence="3" type="ORF">M1O15_19775</name>
</gene>
<dbReference type="Gene3D" id="3.40.50.150">
    <property type="entry name" value="Vaccinia Virus protein VP39"/>
    <property type="match status" value="1"/>
</dbReference>
<evidence type="ECO:0000313" key="3">
    <source>
        <dbReference type="EMBL" id="MCK8679589.1"/>
    </source>
</evidence>
<dbReference type="InterPro" id="IPR029063">
    <property type="entry name" value="SAM-dependent_MTases_sf"/>
</dbReference>
<keyword evidence="3" id="KW-0489">Methyltransferase</keyword>
<dbReference type="Pfam" id="PF13649">
    <property type="entry name" value="Methyltransf_25"/>
    <property type="match status" value="1"/>
</dbReference>
<dbReference type="SUPFAM" id="SSF53335">
    <property type="entry name" value="S-adenosyl-L-methionine-dependent methyltransferases"/>
    <property type="match status" value="1"/>
</dbReference>
<evidence type="ECO:0000313" key="4">
    <source>
        <dbReference type="Proteomes" id="UP001522868"/>
    </source>
</evidence>
<keyword evidence="4" id="KW-1185">Reference proteome</keyword>
<protein>
    <submittedName>
        <fullName evidence="3">Class I SAM-dependent methyltransferase</fullName>
    </submittedName>
</protein>
<dbReference type="RefSeq" id="WP_248635291.1">
    <property type="nucleotide sequence ID" value="NZ_JALPTH010000019.1"/>
</dbReference>
<evidence type="ECO:0000256" key="1">
    <source>
        <dbReference type="SAM" id="MobiDB-lite"/>
    </source>
</evidence>
<feature type="region of interest" description="Disordered" evidence="1">
    <location>
        <begin position="1"/>
        <end position="30"/>
    </location>
</feature>
<dbReference type="CDD" id="cd02440">
    <property type="entry name" value="AdoMet_MTases"/>
    <property type="match status" value="1"/>
</dbReference>
<reference evidence="3 4" key="1">
    <citation type="submission" date="2022-04" db="EMBL/GenBank/DDBJ databases">
        <title>Streptomyces sp. nov. LCR6-01 isolated from Lichen of Dirinaria sp.</title>
        <authorList>
            <person name="Kanchanasin P."/>
            <person name="Tanasupawat S."/>
            <person name="Phongsopitanun W."/>
        </authorList>
    </citation>
    <scope>NUCLEOTIDE SEQUENCE [LARGE SCALE GENOMIC DNA]</scope>
    <source>
        <strain evidence="3 4">LCR6-01</strain>
    </source>
</reference>
<dbReference type="GO" id="GO:0032259">
    <property type="term" value="P:methylation"/>
    <property type="evidence" value="ECO:0007669"/>
    <property type="project" value="UniProtKB-KW"/>
</dbReference>
<comment type="caution">
    <text evidence="3">The sequence shown here is derived from an EMBL/GenBank/DDBJ whole genome shotgun (WGS) entry which is preliminary data.</text>
</comment>
<feature type="domain" description="Methyltransferase" evidence="2">
    <location>
        <begin position="73"/>
        <end position="167"/>
    </location>
</feature>
<name>A0ABT0IE38_9ACTN</name>
<organism evidence="3 4">
    <name type="scientific">Streptomyces lichenis</name>
    <dbReference type="NCBI Taxonomy" id="2306967"/>
    <lineage>
        <taxon>Bacteria</taxon>
        <taxon>Bacillati</taxon>
        <taxon>Actinomycetota</taxon>
        <taxon>Actinomycetes</taxon>
        <taxon>Kitasatosporales</taxon>
        <taxon>Streptomycetaceae</taxon>
        <taxon>Streptomyces</taxon>
    </lineage>
</organism>